<dbReference type="SUPFAM" id="SSF51126">
    <property type="entry name" value="Pectin lyase-like"/>
    <property type="match status" value="1"/>
</dbReference>
<dbReference type="PANTHER" id="PTHR42970">
    <property type="entry name" value="PECTATE LYASE C-RELATED"/>
    <property type="match status" value="1"/>
</dbReference>
<evidence type="ECO:0000313" key="4">
    <source>
        <dbReference type="EMBL" id="KAI1850807.1"/>
    </source>
</evidence>
<dbReference type="InterPro" id="IPR011050">
    <property type="entry name" value="Pectin_lyase_fold/virulence"/>
</dbReference>
<keyword evidence="5" id="KW-1185">Reference proteome</keyword>
<name>A0A9P9W923_9PEZI</name>
<feature type="signal peptide" evidence="3">
    <location>
        <begin position="1"/>
        <end position="22"/>
    </location>
</feature>
<dbReference type="EMBL" id="JAFIMR010000068">
    <property type="protein sequence ID" value="KAI1850807.1"/>
    <property type="molecule type" value="Genomic_DNA"/>
</dbReference>
<feature type="chain" id="PRO_5040133822" description="Polysaccharide lyase family 1 protein" evidence="3">
    <location>
        <begin position="23"/>
        <end position="366"/>
    </location>
</feature>
<dbReference type="AlphaFoldDB" id="A0A9P9W923"/>
<reference evidence="4" key="1">
    <citation type="submission" date="2021-03" db="EMBL/GenBank/DDBJ databases">
        <title>Revisited historic fungal species revealed as producer of novel bioactive compounds through whole genome sequencing and comparative genomics.</title>
        <authorList>
            <person name="Vignolle G.A."/>
            <person name="Hochenegger N."/>
            <person name="Mach R.L."/>
            <person name="Mach-Aigner A.R."/>
            <person name="Javad Rahimi M."/>
            <person name="Salim K.A."/>
            <person name="Chan C.M."/>
            <person name="Lim L.B.L."/>
            <person name="Cai F."/>
            <person name="Druzhinina I.S."/>
            <person name="U'Ren J.M."/>
            <person name="Derntl C."/>
        </authorList>
    </citation>
    <scope>NUCLEOTIDE SEQUENCE</scope>
    <source>
        <strain evidence="4">TUCIM 5799</strain>
    </source>
</reference>
<dbReference type="Gene3D" id="2.160.20.10">
    <property type="entry name" value="Single-stranded right-handed beta-helix, Pectin lyase-like"/>
    <property type="match status" value="1"/>
</dbReference>
<protein>
    <recommendedName>
        <fullName evidence="6">Polysaccharide lyase family 1 protein</fullName>
    </recommendedName>
</protein>
<evidence type="ECO:0000313" key="5">
    <source>
        <dbReference type="Proteomes" id="UP000829685"/>
    </source>
</evidence>
<organism evidence="4 5">
    <name type="scientific">Neoarthrinium moseri</name>
    <dbReference type="NCBI Taxonomy" id="1658444"/>
    <lineage>
        <taxon>Eukaryota</taxon>
        <taxon>Fungi</taxon>
        <taxon>Dikarya</taxon>
        <taxon>Ascomycota</taxon>
        <taxon>Pezizomycotina</taxon>
        <taxon>Sordariomycetes</taxon>
        <taxon>Xylariomycetidae</taxon>
        <taxon>Amphisphaeriales</taxon>
        <taxon>Apiosporaceae</taxon>
        <taxon>Neoarthrinium</taxon>
    </lineage>
</organism>
<accession>A0A9P9W923</accession>
<dbReference type="InterPro" id="IPR052063">
    <property type="entry name" value="Polysaccharide_Lyase_1"/>
</dbReference>
<dbReference type="Proteomes" id="UP000829685">
    <property type="component" value="Unassembled WGS sequence"/>
</dbReference>
<evidence type="ECO:0000256" key="3">
    <source>
        <dbReference type="SAM" id="SignalP"/>
    </source>
</evidence>
<evidence type="ECO:0008006" key="6">
    <source>
        <dbReference type="Google" id="ProtNLM"/>
    </source>
</evidence>
<comment type="caution">
    <text evidence="4">The sequence shown here is derived from an EMBL/GenBank/DDBJ whole genome shotgun (WGS) entry which is preliminary data.</text>
</comment>
<dbReference type="PANTHER" id="PTHR42970:SF1">
    <property type="entry name" value="PECTATE LYASE C-RELATED"/>
    <property type="match status" value="1"/>
</dbReference>
<sequence>MFATTSHLSAALVALSALTAHAQNAFSGAVGFGAIATGGNSGTTYHVTTLADSGAGSFRDAVSGSNRNIVFDISGYIVLNSAVSLSSSITINGQSAPGKGIGVMGAEVSASGKNNIIIRNLRMRQGRLDDDSGKSAFNMGKATNVILDHCSVEYGQWDSIDAVGTINITVSNSIIALPIGQQFGAHVETGPSTFYRNLWVSAHNRQPLSKDNTQYLNNVVYNYQAAYTAANTGGYFSHDIIGNYFIAGPSTTSTSNDYYQMNNKQSVYASGNYLDSNKDGALNGAAANTVGSALVLSSPWQSTSRSLATLTAAEAVTYVLANAGASPRDEVDAYVVSSVLSYGTNGSLITNQASTGLSNNGYGSLS</sequence>
<gene>
    <name evidence="4" type="ORF">JX265_013370</name>
</gene>
<proteinExistence type="predicted"/>
<keyword evidence="1" id="KW-0479">Metal-binding</keyword>
<evidence type="ECO:0000256" key="1">
    <source>
        <dbReference type="ARBA" id="ARBA00022723"/>
    </source>
</evidence>
<evidence type="ECO:0000256" key="2">
    <source>
        <dbReference type="ARBA" id="ARBA00023180"/>
    </source>
</evidence>
<keyword evidence="2" id="KW-0325">Glycoprotein</keyword>
<dbReference type="GO" id="GO:0046872">
    <property type="term" value="F:metal ion binding"/>
    <property type="evidence" value="ECO:0007669"/>
    <property type="project" value="UniProtKB-KW"/>
</dbReference>
<dbReference type="InterPro" id="IPR012334">
    <property type="entry name" value="Pectin_lyas_fold"/>
</dbReference>
<keyword evidence="3" id="KW-0732">Signal</keyword>